<evidence type="ECO:0000313" key="9">
    <source>
        <dbReference type="EMBL" id="NXJ03948.1"/>
    </source>
</evidence>
<evidence type="ECO:0000256" key="5">
    <source>
        <dbReference type="ARBA" id="ARBA00023014"/>
    </source>
</evidence>
<dbReference type="GO" id="GO:0046872">
    <property type="term" value="F:metal ion binding"/>
    <property type="evidence" value="ECO:0007669"/>
    <property type="project" value="UniProtKB-KW"/>
</dbReference>
<organism evidence="9 10">
    <name type="scientific">Odontophorus gujanensis</name>
    <name type="common">marbled wood quail</name>
    <dbReference type="NCBI Taxonomy" id="886794"/>
    <lineage>
        <taxon>Eukaryota</taxon>
        <taxon>Metazoa</taxon>
        <taxon>Chordata</taxon>
        <taxon>Craniata</taxon>
        <taxon>Vertebrata</taxon>
        <taxon>Euteleostomi</taxon>
        <taxon>Archelosauria</taxon>
        <taxon>Archosauria</taxon>
        <taxon>Dinosauria</taxon>
        <taxon>Saurischia</taxon>
        <taxon>Theropoda</taxon>
        <taxon>Coelurosauria</taxon>
        <taxon>Aves</taxon>
        <taxon>Neognathae</taxon>
        <taxon>Galloanserae</taxon>
        <taxon>Galliformes</taxon>
        <taxon>Odontophoridae</taxon>
        <taxon>Odontophorus</taxon>
    </lineage>
</organism>
<evidence type="ECO:0000256" key="2">
    <source>
        <dbReference type="ARBA" id="ARBA00022723"/>
    </source>
</evidence>
<evidence type="ECO:0000256" key="1">
    <source>
        <dbReference type="ARBA" id="ARBA00004173"/>
    </source>
</evidence>
<dbReference type="GO" id="GO:0051536">
    <property type="term" value="F:iron-sulfur cluster binding"/>
    <property type="evidence" value="ECO:0007669"/>
    <property type="project" value="UniProtKB-KW"/>
</dbReference>
<evidence type="ECO:0000256" key="6">
    <source>
        <dbReference type="ARBA" id="ARBA00023128"/>
    </source>
</evidence>
<evidence type="ECO:0000256" key="8">
    <source>
        <dbReference type="SAM" id="MobiDB-lite"/>
    </source>
</evidence>
<dbReference type="GO" id="GO:0003735">
    <property type="term" value="F:structural constituent of ribosome"/>
    <property type="evidence" value="ECO:0007669"/>
    <property type="project" value="TreeGrafter"/>
</dbReference>
<gene>
    <name evidence="9" type="primary">Mettl17</name>
    <name evidence="9" type="ORF">ODOGUJ_R14976</name>
</gene>
<keyword evidence="6" id="KW-0496">Mitochondrion</keyword>
<feature type="region of interest" description="Disordered" evidence="8">
    <location>
        <begin position="32"/>
        <end position="54"/>
    </location>
</feature>
<comment type="function">
    <text evidence="7">Mitochondrial ribosome (mitoribosome) assembly factor. Binds at the interface of the head and body domains of the mitochondrial small ribosomal subunit (mt-SSU), occluding the mRNA channel and preventing compaction of the head domain towards the body. Probable inactive methyltransferase: retains the characteristic folding and ability to bind S-adenosyl-L-methionine, but it probably lost its methyltransferase activity.</text>
</comment>
<evidence type="ECO:0000256" key="3">
    <source>
        <dbReference type="ARBA" id="ARBA00022946"/>
    </source>
</evidence>
<dbReference type="GO" id="GO:0008168">
    <property type="term" value="F:methyltransferase activity"/>
    <property type="evidence" value="ECO:0007669"/>
    <property type="project" value="InterPro"/>
</dbReference>
<protein>
    <submittedName>
        <fullName evidence="9">MET17 protein</fullName>
    </submittedName>
</protein>
<evidence type="ECO:0000313" key="10">
    <source>
        <dbReference type="Proteomes" id="UP000522663"/>
    </source>
</evidence>
<comment type="caution">
    <text evidence="9">The sequence shown here is derived from an EMBL/GenBank/DDBJ whole genome shotgun (WGS) entry which is preliminary data.</text>
</comment>
<dbReference type="GO" id="GO:0005763">
    <property type="term" value="C:mitochondrial small ribosomal subunit"/>
    <property type="evidence" value="ECO:0007669"/>
    <property type="project" value="TreeGrafter"/>
</dbReference>
<accession>A0A7K9Y2W0</accession>
<keyword evidence="4" id="KW-0408">Iron</keyword>
<keyword evidence="2" id="KW-0479">Metal-binding</keyword>
<feature type="non-terminal residue" evidence="9">
    <location>
        <position position="1"/>
    </location>
</feature>
<name>A0A7K9Y2W0_9GALL</name>
<dbReference type="PANTHER" id="PTHR13184:SF5">
    <property type="entry name" value="METHYLTRANSFERASE-LIKE PROTEIN 17, MITOCHONDRIAL"/>
    <property type="match status" value="1"/>
</dbReference>
<keyword evidence="3" id="KW-0809">Transit peptide</keyword>
<dbReference type="InterPro" id="IPR015324">
    <property type="entry name" value="Ribosomal_Rsm22-like"/>
</dbReference>
<feature type="non-terminal residue" evidence="9">
    <location>
        <position position="125"/>
    </location>
</feature>
<dbReference type="EMBL" id="VXAB01000857">
    <property type="protein sequence ID" value="NXJ03948.1"/>
    <property type="molecule type" value="Genomic_DNA"/>
</dbReference>
<dbReference type="PANTHER" id="PTHR13184">
    <property type="entry name" value="37S RIBOSOMAL PROTEIN S22"/>
    <property type="match status" value="1"/>
</dbReference>
<reference evidence="9 10" key="1">
    <citation type="submission" date="2019-09" db="EMBL/GenBank/DDBJ databases">
        <title>Bird 10,000 Genomes (B10K) Project - Family phase.</title>
        <authorList>
            <person name="Zhang G."/>
        </authorList>
    </citation>
    <scope>NUCLEOTIDE SEQUENCE [LARGE SCALE GENOMIC DNA]</scope>
    <source>
        <strain evidence="9">B10K-DU-001-53</strain>
        <tissue evidence="9">Muscle</tissue>
    </source>
</reference>
<evidence type="ECO:0000256" key="7">
    <source>
        <dbReference type="ARBA" id="ARBA00045681"/>
    </source>
</evidence>
<dbReference type="Pfam" id="PF09243">
    <property type="entry name" value="Rsm22"/>
    <property type="match status" value="1"/>
</dbReference>
<dbReference type="Proteomes" id="UP000522663">
    <property type="component" value="Unassembled WGS sequence"/>
</dbReference>
<keyword evidence="10" id="KW-1185">Reference proteome</keyword>
<proteinExistence type="predicted"/>
<evidence type="ECO:0000256" key="4">
    <source>
        <dbReference type="ARBA" id="ARBA00023004"/>
    </source>
</evidence>
<sequence length="125" mass="13369">HRFTADVSRAYVAARLDRDHAAVGRALREVTPSVGPPWGPWGRRGADPNRPTPQIRLRAPDFAPQTVMDVSSGLGTACWAAHELWGSSVRHFVSVGTAAAVRELGERLRNGGASHGPAHFGPVFA</sequence>
<keyword evidence="5" id="KW-0411">Iron-sulfur</keyword>
<dbReference type="InterPro" id="IPR052571">
    <property type="entry name" value="Mt_RNA_Methyltransferase"/>
</dbReference>
<comment type="subcellular location">
    <subcellularLocation>
        <location evidence="1">Mitochondrion</location>
    </subcellularLocation>
</comment>
<dbReference type="OrthoDB" id="421327at2759"/>
<dbReference type="GO" id="GO:0006412">
    <property type="term" value="P:translation"/>
    <property type="evidence" value="ECO:0007669"/>
    <property type="project" value="InterPro"/>
</dbReference>
<dbReference type="AlphaFoldDB" id="A0A7K9Y2W0"/>